<dbReference type="InterPro" id="IPR012967">
    <property type="entry name" value="COMT_dimerisation"/>
</dbReference>
<dbReference type="SUPFAM" id="SSF53335">
    <property type="entry name" value="S-adenosyl-L-methionine-dependent methyltransferases"/>
    <property type="match status" value="1"/>
</dbReference>
<evidence type="ECO:0000256" key="3">
    <source>
        <dbReference type="ARBA" id="ARBA00022691"/>
    </source>
</evidence>
<dbReference type="InterPro" id="IPR036390">
    <property type="entry name" value="WH_DNA-bd_sf"/>
</dbReference>
<dbReference type="RefSeq" id="WP_379524677.1">
    <property type="nucleotide sequence ID" value="NZ_JBHSPA010000119.1"/>
</dbReference>
<name>A0ABW1DDW7_9ACTN</name>
<dbReference type="Pfam" id="PF00891">
    <property type="entry name" value="Methyltransf_2"/>
    <property type="match status" value="1"/>
</dbReference>
<gene>
    <name evidence="6" type="ORF">ACFPZ3_66530</name>
</gene>
<feature type="domain" description="O-methyltransferase dimerisation" evidence="5">
    <location>
        <begin position="23"/>
        <end position="92"/>
    </location>
</feature>
<organism evidence="6 7">
    <name type="scientific">Nonomuraea insulae</name>
    <dbReference type="NCBI Taxonomy" id="1616787"/>
    <lineage>
        <taxon>Bacteria</taxon>
        <taxon>Bacillati</taxon>
        <taxon>Actinomycetota</taxon>
        <taxon>Actinomycetes</taxon>
        <taxon>Streptosporangiales</taxon>
        <taxon>Streptosporangiaceae</taxon>
        <taxon>Nonomuraea</taxon>
    </lineage>
</organism>
<evidence type="ECO:0000256" key="1">
    <source>
        <dbReference type="ARBA" id="ARBA00022603"/>
    </source>
</evidence>
<dbReference type="EMBL" id="JBHSPA010000119">
    <property type="protein sequence ID" value="MFC5835266.1"/>
    <property type="molecule type" value="Genomic_DNA"/>
</dbReference>
<keyword evidence="2" id="KW-0808">Transferase</keyword>
<sequence>MPSEISGMNAGDREATRFLIDEALSYVYPAALRAVAMTGVADHLANGPLTVAELAGRAGVHEDNLRRTLRLLATRGIFEELADGRWGLTAIGQPLRADAPLTARPAILMLTERSLWQPTGEMEQVLRHGVSAFEDLFGMPFFEYVARDQQAATAFHSGMAAFSDQENAPIAASYDFPAAGTVMDVGGGQGGFLLEVLRLATGLEGVLLDAPHVVAEHRLDVDEVKGRWRLSPGDFFTEVPAADVYMVKRVLHDWDDDQCVRILGNCRRAMAAGGRVLVVDAVIPAGSEPHQAKAVDVLLMTGLTGRERTEAEFARLLEAAGLRLSRVIPTGTVLSIVEATAGD</sequence>
<dbReference type="Proteomes" id="UP001596058">
    <property type="component" value="Unassembled WGS sequence"/>
</dbReference>
<dbReference type="Gene3D" id="3.40.50.150">
    <property type="entry name" value="Vaccinia Virus protein VP39"/>
    <property type="match status" value="1"/>
</dbReference>
<evidence type="ECO:0000256" key="2">
    <source>
        <dbReference type="ARBA" id="ARBA00022679"/>
    </source>
</evidence>
<dbReference type="GO" id="GO:0032259">
    <property type="term" value="P:methylation"/>
    <property type="evidence" value="ECO:0007669"/>
    <property type="project" value="UniProtKB-KW"/>
</dbReference>
<dbReference type="Pfam" id="PF08100">
    <property type="entry name" value="Dimerisation"/>
    <property type="match status" value="1"/>
</dbReference>
<evidence type="ECO:0000259" key="4">
    <source>
        <dbReference type="Pfam" id="PF00891"/>
    </source>
</evidence>
<protein>
    <submittedName>
        <fullName evidence="6">Methyltransferase</fullName>
    </submittedName>
</protein>
<dbReference type="Gene3D" id="1.10.10.10">
    <property type="entry name" value="Winged helix-like DNA-binding domain superfamily/Winged helix DNA-binding domain"/>
    <property type="match status" value="1"/>
</dbReference>
<dbReference type="InterPro" id="IPR001077">
    <property type="entry name" value="COMT_C"/>
</dbReference>
<accession>A0ABW1DDW7</accession>
<dbReference type="CDD" id="cd02440">
    <property type="entry name" value="AdoMet_MTases"/>
    <property type="match status" value="1"/>
</dbReference>
<comment type="caution">
    <text evidence="6">The sequence shown here is derived from an EMBL/GenBank/DDBJ whole genome shotgun (WGS) entry which is preliminary data.</text>
</comment>
<keyword evidence="3" id="KW-0949">S-adenosyl-L-methionine</keyword>
<reference evidence="7" key="1">
    <citation type="journal article" date="2019" name="Int. J. Syst. Evol. Microbiol.">
        <title>The Global Catalogue of Microorganisms (GCM) 10K type strain sequencing project: providing services to taxonomists for standard genome sequencing and annotation.</title>
        <authorList>
            <consortium name="The Broad Institute Genomics Platform"/>
            <consortium name="The Broad Institute Genome Sequencing Center for Infectious Disease"/>
            <person name="Wu L."/>
            <person name="Ma J."/>
        </authorList>
    </citation>
    <scope>NUCLEOTIDE SEQUENCE [LARGE SCALE GENOMIC DNA]</scope>
    <source>
        <strain evidence="7">CCUG 53903</strain>
    </source>
</reference>
<dbReference type="PANTHER" id="PTHR43712">
    <property type="entry name" value="PUTATIVE (AFU_ORTHOLOGUE AFUA_4G14580)-RELATED"/>
    <property type="match status" value="1"/>
</dbReference>
<keyword evidence="7" id="KW-1185">Reference proteome</keyword>
<dbReference type="PIRSF" id="PIRSF005739">
    <property type="entry name" value="O-mtase"/>
    <property type="match status" value="1"/>
</dbReference>
<evidence type="ECO:0000313" key="6">
    <source>
        <dbReference type="EMBL" id="MFC5835266.1"/>
    </source>
</evidence>
<dbReference type="SUPFAM" id="SSF46785">
    <property type="entry name" value="Winged helix' DNA-binding domain"/>
    <property type="match status" value="1"/>
</dbReference>
<dbReference type="PANTHER" id="PTHR43712:SF2">
    <property type="entry name" value="O-METHYLTRANSFERASE CICE"/>
    <property type="match status" value="1"/>
</dbReference>
<feature type="domain" description="O-methyltransferase C-terminal" evidence="4">
    <location>
        <begin position="123"/>
        <end position="322"/>
    </location>
</feature>
<keyword evidence="1 6" id="KW-0489">Methyltransferase</keyword>
<dbReference type="PROSITE" id="PS51683">
    <property type="entry name" value="SAM_OMT_II"/>
    <property type="match status" value="1"/>
</dbReference>
<dbReference type="GO" id="GO:0008168">
    <property type="term" value="F:methyltransferase activity"/>
    <property type="evidence" value="ECO:0007669"/>
    <property type="project" value="UniProtKB-KW"/>
</dbReference>
<dbReference type="InterPro" id="IPR016461">
    <property type="entry name" value="COMT-like"/>
</dbReference>
<evidence type="ECO:0000259" key="5">
    <source>
        <dbReference type="Pfam" id="PF08100"/>
    </source>
</evidence>
<proteinExistence type="predicted"/>
<evidence type="ECO:0000313" key="7">
    <source>
        <dbReference type="Proteomes" id="UP001596058"/>
    </source>
</evidence>
<dbReference type="InterPro" id="IPR029063">
    <property type="entry name" value="SAM-dependent_MTases_sf"/>
</dbReference>
<dbReference type="InterPro" id="IPR036388">
    <property type="entry name" value="WH-like_DNA-bd_sf"/>
</dbReference>